<feature type="signal peptide" evidence="3">
    <location>
        <begin position="1"/>
        <end position="29"/>
    </location>
</feature>
<dbReference type="AlphaFoldDB" id="A0A7W6EPW0"/>
<organism evidence="4 5">
    <name type="scientific">Runella defluvii</name>
    <dbReference type="NCBI Taxonomy" id="370973"/>
    <lineage>
        <taxon>Bacteria</taxon>
        <taxon>Pseudomonadati</taxon>
        <taxon>Bacteroidota</taxon>
        <taxon>Cytophagia</taxon>
        <taxon>Cytophagales</taxon>
        <taxon>Spirosomataceae</taxon>
        <taxon>Runella</taxon>
    </lineage>
</organism>
<feature type="chain" id="PRO_5031288596" evidence="3">
    <location>
        <begin position="30"/>
        <end position="311"/>
    </location>
</feature>
<evidence type="ECO:0000256" key="2">
    <source>
        <dbReference type="ARBA" id="ARBA00023239"/>
    </source>
</evidence>
<sequence>MKSFPLTWTLGVIAALVLFLQACSSSEKASNETTTSEKKIGVLLVNHGSRSETWRNELVRLEKNVTDSVLASGDVKGIKTAFMEYTEPSIATRLKEFDKEGFTDVVVVPIFLTVSPHTFEDLPTIMGQKEDKASMEALKLEKIERYIPKAAIHITPNLDFTDVLKRNVLRRAKELSKDAPHEGLVLIGYGDETYDKEWTELFNQVATHVKQEIGISEHSHGWCGHIAHYNPAETTKAVNEVLKKKEKAVVIPVLVAHDEDFQLKIIGGGIDKVANSEKKVSYKPDAILPDPDIQHWVITVANEFVGKIKKS</sequence>
<evidence type="ECO:0000313" key="5">
    <source>
        <dbReference type="Proteomes" id="UP000541352"/>
    </source>
</evidence>
<evidence type="ECO:0000256" key="1">
    <source>
        <dbReference type="ARBA" id="ARBA00022723"/>
    </source>
</evidence>
<dbReference type="InterPro" id="IPR002762">
    <property type="entry name" value="CbiX-like"/>
</dbReference>
<dbReference type="PANTHER" id="PTHR33542:SF3">
    <property type="entry name" value="SIROHYDROCHLORIN FERROCHELATASE, CHLOROPLASTIC"/>
    <property type="match status" value="1"/>
</dbReference>
<keyword evidence="5" id="KW-1185">Reference proteome</keyword>
<dbReference type="GO" id="GO:0016829">
    <property type="term" value="F:lyase activity"/>
    <property type="evidence" value="ECO:0007669"/>
    <property type="project" value="UniProtKB-KW"/>
</dbReference>
<proteinExistence type="predicted"/>
<dbReference type="EMBL" id="JACIBY010000003">
    <property type="protein sequence ID" value="MBB3838050.1"/>
    <property type="molecule type" value="Genomic_DNA"/>
</dbReference>
<dbReference type="CDD" id="cd03416">
    <property type="entry name" value="CbiX_SirB_N"/>
    <property type="match status" value="1"/>
</dbReference>
<gene>
    <name evidence="4" type="ORF">FHS57_002047</name>
</gene>
<reference evidence="4 5" key="1">
    <citation type="submission" date="2020-08" db="EMBL/GenBank/DDBJ databases">
        <title>Genomic Encyclopedia of Type Strains, Phase IV (KMG-IV): sequencing the most valuable type-strain genomes for metagenomic binning, comparative biology and taxonomic classification.</title>
        <authorList>
            <person name="Goeker M."/>
        </authorList>
    </citation>
    <scope>NUCLEOTIDE SEQUENCE [LARGE SCALE GENOMIC DNA]</scope>
    <source>
        <strain evidence="4 5">DSM 17976</strain>
    </source>
</reference>
<evidence type="ECO:0000256" key="3">
    <source>
        <dbReference type="SAM" id="SignalP"/>
    </source>
</evidence>
<dbReference type="PANTHER" id="PTHR33542">
    <property type="entry name" value="SIROHYDROCHLORIN FERROCHELATASE, CHLOROPLASTIC"/>
    <property type="match status" value="1"/>
</dbReference>
<comment type="caution">
    <text evidence="4">The sequence shown here is derived from an EMBL/GenBank/DDBJ whole genome shotgun (WGS) entry which is preliminary data.</text>
</comment>
<dbReference type="SUPFAM" id="SSF53800">
    <property type="entry name" value="Chelatase"/>
    <property type="match status" value="1"/>
</dbReference>
<dbReference type="Pfam" id="PF01903">
    <property type="entry name" value="CbiX"/>
    <property type="match status" value="1"/>
</dbReference>
<dbReference type="Gene3D" id="3.40.50.1400">
    <property type="match status" value="1"/>
</dbReference>
<accession>A0A7W6EPW0</accession>
<keyword evidence="1" id="KW-0479">Metal-binding</keyword>
<dbReference type="Proteomes" id="UP000541352">
    <property type="component" value="Unassembled WGS sequence"/>
</dbReference>
<evidence type="ECO:0000313" key="4">
    <source>
        <dbReference type="EMBL" id="MBB3838050.1"/>
    </source>
</evidence>
<dbReference type="RefSeq" id="WP_183973085.1">
    <property type="nucleotide sequence ID" value="NZ_JACIBY010000003.1"/>
</dbReference>
<protein>
    <submittedName>
        <fullName evidence="4">Sirohydrochlorin ferrochelatase</fullName>
    </submittedName>
</protein>
<dbReference type="GO" id="GO:0046872">
    <property type="term" value="F:metal ion binding"/>
    <property type="evidence" value="ECO:0007669"/>
    <property type="project" value="UniProtKB-KW"/>
</dbReference>
<dbReference type="InterPro" id="IPR050963">
    <property type="entry name" value="Sirohydro_Cobaltochel/CbiX"/>
</dbReference>
<keyword evidence="2" id="KW-0456">Lyase</keyword>
<keyword evidence="3" id="KW-0732">Signal</keyword>
<dbReference type="PROSITE" id="PS51257">
    <property type="entry name" value="PROKAR_LIPOPROTEIN"/>
    <property type="match status" value="1"/>
</dbReference>
<name>A0A7W6EPW0_9BACT</name>